<keyword evidence="2" id="KW-1185">Reference proteome</keyword>
<dbReference type="OrthoDB" id="8665603at2759"/>
<name>A0A8J4X6G1_CLAMG</name>
<comment type="caution">
    <text evidence="1">The sequence shown here is derived from an EMBL/GenBank/DDBJ whole genome shotgun (WGS) entry which is preliminary data.</text>
</comment>
<organism evidence="1 2">
    <name type="scientific">Clarias magur</name>
    <name type="common">Asian catfish</name>
    <name type="synonym">Macropteronotus magur</name>
    <dbReference type="NCBI Taxonomy" id="1594786"/>
    <lineage>
        <taxon>Eukaryota</taxon>
        <taxon>Metazoa</taxon>
        <taxon>Chordata</taxon>
        <taxon>Craniata</taxon>
        <taxon>Vertebrata</taxon>
        <taxon>Euteleostomi</taxon>
        <taxon>Actinopterygii</taxon>
        <taxon>Neopterygii</taxon>
        <taxon>Teleostei</taxon>
        <taxon>Ostariophysi</taxon>
        <taxon>Siluriformes</taxon>
        <taxon>Clariidae</taxon>
        <taxon>Clarias</taxon>
    </lineage>
</organism>
<dbReference type="Proteomes" id="UP000727407">
    <property type="component" value="Unassembled WGS sequence"/>
</dbReference>
<dbReference type="EMBL" id="QNUK01000072">
    <property type="protein sequence ID" value="KAF5903524.1"/>
    <property type="molecule type" value="Genomic_DNA"/>
</dbReference>
<evidence type="ECO:0000313" key="1">
    <source>
        <dbReference type="EMBL" id="KAF5903524.1"/>
    </source>
</evidence>
<protein>
    <submittedName>
        <fullName evidence="1">Uncharacterized protein</fullName>
    </submittedName>
</protein>
<evidence type="ECO:0000313" key="2">
    <source>
        <dbReference type="Proteomes" id="UP000727407"/>
    </source>
</evidence>
<gene>
    <name evidence="1" type="ORF">DAT39_006749</name>
</gene>
<reference evidence="1" key="1">
    <citation type="submission" date="2020-07" db="EMBL/GenBank/DDBJ databases">
        <title>Clarias magur genome sequencing, assembly and annotation.</title>
        <authorList>
            <person name="Kushwaha B."/>
            <person name="Kumar R."/>
            <person name="Das P."/>
            <person name="Joshi C.G."/>
            <person name="Kumar D."/>
            <person name="Nagpure N.S."/>
            <person name="Pandey M."/>
            <person name="Agarwal S."/>
            <person name="Srivastava S."/>
            <person name="Singh M."/>
            <person name="Sahoo L."/>
            <person name="Jayasankar P."/>
            <person name="Meher P.K."/>
            <person name="Koringa P.G."/>
            <person name="Iquebal M.A."/>
            <person name="Das S.P."/>
            <person name="Bit A."/>
            <person name="Patnaik S."/>
            <person name="Patel N."/>
            <person name="Shah T.M."/>
            <person name="Hinsu A."/>
            <person name="Jena J.K."/>
        </authorList>
    </citation>
    <scope>NUCLEOTIDE SEQUENCE</scope>
    <source>
        <strain evidence="1">CIFAMagur01</strain>
        <tissue evidence="1">Testis</tissue>
    </source>
</reference>
<proteinExistence type="predicted"/>
<sequence>MRHLESQRRSHTRSYNYNLFGESITEYFLSSSYLPRTAPGWYIEITDNMRGSSCNTD</sequence>
<accession>A0A8J4X6G1</accession>
<dbReference type="AlphaFoldDB" id="A0A8J4X6G1"/>